<evidence type="ECO:0008006" key="4">
    <source>
        <dbReference type="Google" id="ProtNLM"/>
    </source>
</evidence>
<dbReference type="Pfam" id="PF13779">
    <property type="entry name" value="DUF4175"/>
    <property type="match status" value="1"/>
</dbReference>
<name>A0A023D431_ACIMT</name>
<feature type="region of interest" description="Disordered" evidence="1">
    <location>
        <begin position="782"/>
        <end position="884"/>
    </location>
</feature>
<organism evidence="2 3">
    <name type="scientific">Acidomonas methanolica NBRC 104435</name>
    <dbReference type="NCBI Taxonomy" id="1231351"/>
    <lineage>
        <taxon>Bacteria</taxon>
        <taxon>Pseudomonadati</taxon>
        <taxon>Pseudomonadota</taxon>
        <taxon>Alphaproteobacteria</taxon>
        <taxon>Acetobacterales</taxon>
        <taxon>Acetobacteraceae</taxon>
        <taxon>Acidomonas</taxon>
    </lineage>
</organism>
<sequence length="896" mass="97294">MSATTLPSPDALAARIARARRQARRVLLLERCWPALRLPLLILGLYLLASLWRIPQSLPDWLHAVLEAGLAALGGTLALRALRRIAVPGEGETDRRVEHASRLPFQPLLTLTDHASGSGDALWSVHARRVARTLGPLRAGWPRPALTRPERWTAATLLAALALSALVAGSHAPSRIYAGFVPGQDDADVPLPQIQAWIDMPDYAPGAPVFLNDRDSHAEVPQGARLTATVTDANGRPYLSGAPIAAPETDRLDSRSWSLKAALEGSGTLALRVRGRDVADWRLTVQPDLPPAVTWNGTPGKAEEGWATEFRWKASQAHGVRALEAEIRLKSINSKKVLRVPLKLDGTPKDATGDEAVDLSANPWAGEEVSAVLRATSVSGLDGRSRAVTFRLPARTFHDPIARALVALRRRLALGQENRITAANELRALTDVTPVHETGVLLAMLLSASALTDSDEPDAPEEVIGLTWAAALYLEDIRESGRDTALANLDIRAAQAAVQAQIEHMRQLGAAGQKEAEQEELSRRMKTLRDALDRRMQLLMRDALSSGLIMPDMGDAQEDADDAFSRLMQRLQSDAANGHEDDALKRLQQLQSMTQAMRKATPQDLMALAHQLRAQQRAALQRQALHDLVRHETGLLDHAQSRLSAARRATATDQEEDAMPDRGERDLATMSTAELLRRLGIRPPADMEQPQAEPQAPAGPLPAELQAKQSEQRRADHALQRSLQHASGVLNDDVKDLVGKKIEGLTKAGKDMAKARKALAAAKDIDAQTAEIQVLKDLAEAGKQMRKAQQGKSHGGGPLALLPSMGRGSKSHGGKPGKGQGEGEAAQGSDAQTKNLDPLGRKLGEGDTATDSDGHIPEASQRDRAREIERELRRRDSDRTRPQSELDYLDRLLKSY</sequence>
<dbReference type="AlphaFoldDB" id="A0A023D431"/>
<gene>
    <name evidence="2" type="ORF">Amme_038_068</name>
</gene>
<dbReference type="OrthoDB" id="8477685at2"/>
<comment type="caution">
    <text evidence="2">The sequence shown here is derived from an EMBL/GenBank/DDBJ whole genome shotgun (WGS) entry which is preliminary data.</text>
</comment>
<dbReference type="EMBL" id="BAND01000038">
    <property type="protein sequence ID" value="GAJ28819.1"/>
    <property type="molecule type" value="Genomic_DNA"/>
</dbReference>
<feature type="region of interest" description="Disordered" evidence="1">
    <location>
        <begin position="640"/>
        <end position="663"/>
    </location>
</feature>
<proteinExistence type="predicted"/>
<evidence type="ECO:0000313" key="2">
    <source>
        <dbReference type="EMBL" id="GAJ28819.1"/>
    </source>
</evidence>
<dbReference type="Proteomes" id="UP000019760">
    <property type="component" value="Unassembled WGS sequence"/>
</dbReference>
<evidence type="ECO:0000256" key="1">
    <source>
        <dbReference type="SAM" id="MobiDB-lite"/>
    </source>
</evidence>
<feature type="compositionally biased region" description="Low complexity" evidence="1">
    <location>
        <begin position="823"/>
        <end position="832"/>
    </location>
</feature>
<feature type="compositionally biased region" description="Basic and acidic residues" evidence="1">
    <location>
        <begin position="852"/>
        <end position="884"/>
    </location>
</feature>
<keyword evidence="3" id="KW-1185">Reference proteome</keyword>
<accession>A0A023D431</accession>
<dbReference type="RefSeq" id="WP_052511844.1">
    <property type="nucleotide sequence ID" value="NZ_BAND01000038.1"/>
</dbReference>
<reference evidence="3" key="1">
    <citation type="journal article" date="2014" name="FEMS Microbiol. Lett.">
        <title>Draft Genomic DNA Sequence of the Facultatively Methylotrophic Bacterium Acidomonas methanolica type strain MB58.</title>
        <authorList>
            <person name="Higashiura N."/>
            <person name="Hadano H."/>
            <person name="Hirakawa H."/>
            <person name="Matsutani M."/>
            <person name="Takabe S."/>
            <person name="Matsushita K."/>
            <person name="Azuma Y."/>
        </authorList>
    </citation>
    <scope>NUCLEOTIDE SEQUENCE [LARGE SCALE GENOMIC DNA]</scope>
    <source>
        <strain evidence="3">MB58</strain>
    </source>
</reference>
<protein>
    <recommendedName>
        <fullName evidence="4">TIGR02302 family protein</fullName>
    </recommendedName>
</protein>
<dbReference type="InterPro" id="IPR012683">
    <property type="entry name" value="CHP02302_TM"/>
</dbReference>
<evidence type="ECO:0000313" key="3">
    <source>
        <dbReference type="Proteomes" id="UP000019760"/>
    </source>
</evidence>
<reference evidence="2 3" key="2">
    <citation type="journal article" date="2014" name="FEMS Microbiol. Lett.">
        <title>Draft genomic DNA sequence of the facultatively methylotrophic bacterium Acidomonas methanolica type strain MB58.</title>
        <authorList>
            <person name="Higashiura N."/>
            <person name="Hadano H."/>
            <person name="Hirakawa H."/>
            <person name="Matsutani M."/>
            <person name="Takabe S."/>
            <person name="Matsushita K."/>
            <person name="Azuma Y."/>
        </authorList>
    </citation>
    <scope>NUCLEOTIDE SEQUENCE [LARGE SCALE GENOMIC DNA]</scope>
    <source>
        <strain evidence="2 3">MB58</strain>
    </source>
</reference>